<keyword evidence="1" id="KW-0812">Transmembrane</keyword>
<protein>
    <submittedName>
        <fullName evidence="2">Uncharacterized protein</fullName>
    </submittedName>
</protein>
<evidence type="ECO:0000313" key="2">
    <source>
        <dbReference type="EMBL" id="BBP91970.1"/>
    </source>
</evidence>
<name>A0A5S9MEN0_BACIA</name>
<dbReference type="EMBL" id="AP021906">
    <property type="protein sequence ID" value="BBP91970.1"/>
    <property type="molecule type" value="Genomic_DNA"/>
</dbReference>
<evidence type="ECO:0000313" key="3">
    <source>
        <dbReference type="Proteomes" id="UP000464658"/>
    </source>
</evidence>
<reference evidence="2 3" key="1">
    <citation type="submission" date="2019-12" db="EMBL/GenBank/DDBJ databases">
        <title>Full genome sequence of a Bacillus safensis strain isolated from commercially available natto in Indonesia.</title>
        <authorList>
            <person name="Yoshida M."/>
            <person name="Uomi M."/>
            <person name="Waturangi D."/>
            <person name="Ekaputri J.J."/>
            <person name="Setiamarga D.H.E."/>
        </authorList>
    </citation>
    <scope>NUCLEOTIDE SEQUENCE [LARGE SCALE GENOMIC DNA]</scope>
    <source>
        <strain evidence="2 3">IDN1</strain>
    </source>
</reference>
<dbReference type="PANTHER" id="PTHR40033">
    <property type="entry name" value="NA(+)-MALATE SYMPORTER"/>
    <property type="match status" value="1"/>
</dbReference>
<keyword evidence="1" id="KW-1133">Transmembrane helix</keyword>
<dbReference type="Pfam" id="PF03390">
    <property type="entry name" value="2HCT"/>
    <property type="match status" value="1"/>
</dbReference>
<dbReference type="AlphaFoldDB" id="A0A5S9MEN0"/>
<gene>
    <name evidence="2" type="ORF">BsIDN1_55880</name>
</gene>
<accession>A0A5S9MEN0</accession>
<keyword evidence="1" id="KW-0472">Membrane</keyword>
<feature type="transmembrane region" description="Helical" evidence="1">
    <location>
        <begin position="12"/>
        <end position="35"/>
    </location>
</feature>
<feature type="transmembrane region" description="Helical" evidence="1">
    <location>
        <begin position="47"/>
        <end position="67"/>
    </location>
</feature>
<dbReference type="InterPro" id="IPR004679">
    <property type="entry name" value="2-OHcarboxylate_transport"/>
</dbReference>
<dbReference type="PANTHER" id="PTHR40033:SF1">
    <property type="entry name" value="CITRATE-SODIUM SYMPORTER"/>
    <property type="match status" value="1"/>
</dbReference>
<evidence type="ECO:0000256" key="1">
    <source>
        <dbReference type="SAM" id="Phobius"/>
    </source>
</evidence>
<organism evidence="2 3">
    <name type="scientific">Bacillus safensis</name>
    <dbReference type="NCBI Taxonomy" id="561879"/>
    <lineage>
        <taxon>Bacteria</taxon>
        <taxon>Bacillati</taxon>
        <taxon>Bacillota</taxon>
        <taxon>Bacilli</taxon>
        <taxon>Bacillales</taxon>
        <taxon>Bacillaceae</taxon>
        <taxon>Bacillus</taxon>
    </lineage>
</organism>
<dbReference type="GO" id="GO:0008514">
    <property type="term" value="F:organic anion transmembrane transporter activity"/>
    <property type="evidence" value="ECO:0007669"/>
    <property type="project" value="InterPro"/>
</dbReference>
<dbReference type="GO" id="GO:0016020">
    <property type="term" value="C:membrane"/>
    <property type="evidence" value="ECO:0007669"/>
    <property type="project" value="InterPro"/>
</dbReference>
<proteinExistence type="predicted"/>
<dbReference type="Proteomes" id="UP000464658">
    <property type="component" value="Chromosome"/>
</dbReference>
<sequence>MAFLVGYTPHHSFFFIIVPIIAGGVGEGILPLSIAYSQILDVSAESLISQLIPAAVMGTSLPLSVLAQ</sequence>